<organism evidence="1 2">
    <name type="scientific">Hungatella hathewayi WAL-18680</name>
    <dbReference type="NCBI Taxonomy" id="742737"/>
    <lineage>
        <taxon>Bacteria</taxon>
        <taxon>Bacillati</taxon>
        <taxon>Bacillota</taxon>
        <taxon>Clostridia</taxon>
        <taxon>Lachnospirales</taxon>
        <taxon>Lachnospiraceae</taxon>
        <taxon>Hungatella</taxon>
    </lineage>
</organism>
<protein>
    <submittedName>
        <fullName evidence="1">Uncharacterized protein</fullName>
    </submittedName>
</protein>
<feature type="non-terminal residue" evidence="1">
    <location>
        <position position="37"/>
    </location>
</feature>
<gene>
    <name evidence="1" type="ORF">HMPREF9473_01351</name>
</gene>
<sequence length="37" mass="4544">MLKEQVYETAEDGSFKSREFKVTSWKEFAPFLKWEDR</sequence>
<proteinExistence type="predicted"/>
<evidence type="ECO:0000313" key="2">
    <source>
        <dbReference type="Proteomes" id="UP000005384"/>
    </source>
</evidence>
<keyword evidence="2" id="KW-1185">Reference proteome</keyword>
<dbReference type="EMBL" id="ADLN01000012">
    <property type="protein sequence ID" value="EHI60787.1"/>
    <property type="molecule type" value="Genomic_DNA"/>
</dbReference>
<dbReference type="Proteomes" id="UP000005384">
    <property type="component" value="Unassembled WGS sequence"/>
</dbReference>
<reference evidence="1 2" key="1">
    <citation type="submission" date="2011-08" db="EMBL/GenBank/DDBJ databases">
        <title>The Genome Sequence of Clostridium hathewayi WAL-18680.</title>
        <authorList>
            <consortium name="The Broad Institute Genome Sequencing Platform"/>
            <person name="Earl A."/>
            <person name="Ward D."/>
            <person name="Feldgarden M."/>
            <person name="Gevers D."/>
            <person name="Finegold S.M."/>
            <person name="Summanen P.H."/>
            <person name="Molitoris D.R."/>
            <person name="Song M."/>
            <person name="Daigneault M."/>
            <person name="Allen-Vercoe E."/>
            <person name="Young S.K."/>
            <person name="Zeng Q."/>
            <person name="Gargeya S."/>
            <person name="Fitzgerald M."/>
            <person name="Haas B."/>
            <person name="Abouelleil A."/>
            <person name="Alvarado L."/>
            <person name="Arachchi H.M."/>
            <person name="Berlin A."/>
            <person name="Brown A."/>
            <person name="Chapman S.B."/>
            <person name="Chen Z."/>
            <person name="Dunbar C."/>
            <person name="Freedman E."/>
            <person name="Gearin G."/>
            <person name="Gellesch M."/>
            <person name="Goldberg J."/>
            <person name="Griggs A."/>
            <person name="Gujja S."/>
            <person name="Heiman D."/>
            <person name="Howarth C."/>
            <person name="Larson L."/>
            <person name="Lui A."/>
            <person name="MacDonald P.J.P."/>
            <person name="Montmayeur A."/>
            <person name="Murphy C."/>
            <person name="Neiman D."/>
            <person name="Pearson M."/>
            <person name="Priest M."/>
            <person name="Roberts A."/>
            <person name="Saif S."/>
            <person name="Shea T."/>
            <person name="Shenoy N."/>
            <person name="Sisk P."/>
            <person name="Stolte C."/>
            <person name="Sykes S."/>
            <person name="Wortman J."/>
            <person name="Nusbaum C."/>
            <person name="Birren B."/>
        </authorList>
    </citation>
    <scope>NUCLEOTIDE SEQUENCE [LARGE SCALE GENOMIC DNA]</scope>
    <source>
        <strain evidence="1 2">WAL-18680</strain>
    </source>
</reference>
<accession>G5ICP1</accession>
<evidence type="ECO:0000313" key="1">
    <source>
        <dbReference type="EMBL" id="EHI60787.1"/>
    </source>
</evidence>
<name>G5ICP1_9FIRM</name>
<dbReference type="HOGENOM" id="CLU_3361255_0_0_9"/>
<comment type="caution">
    <text evidence="1">The sequence shown here is derived from an EMBL/GenBank/DDBJ whole genome shotgun (WGS) entry which is preliminary data.</text>
</comment>
<dbReference type="AlphaFoldDB" id="G5ICP1"/>